<dbReference type="OrthoDB" id="9814448at2"/>
<evidence type="ECO:0000313" key="7">
    <source>
        <dbReference type="Proteomes" id="UP000033109"/>
    </source>
</evidence>
<feature type="repeat" description="TPR" evidence="2">
    <location>
        <begin position="548"/>
        <end position="581"/>
    </location>
</feature>
<dbReference type="RefSeq" id="WP_046312806.1">
    <property type="nucleotide sequence ID" value="NZ_CBCSCY010000011.1"/>
</dbReference>
<feature type="compositionally biased region" description="Polar residues" evidence="3">
    <location>
        <begin position="1018"/>
        <end position="1045"/>
    </location>
</feature>
<feature type="compositionally biased region" description="Low complexity" evidence="3">
    <location>
        <begin position="1005"/>
        <end position="1017"/>
    </location>
</feature>
<dbReference type="SUPFAM" id="SSF81901">
    <property type="entry name" value="HCP-like"/>
    <property type="match status" value="1"/>
</dbReference>
<dbReference type="SUPFAM" id="SSF48452">
    <property type="entry name" value="TPR-like"/>
    <property type="match status" value="6"/>
</dbReference>
<dbReference type="InterPro" id="IPR011990">
    <property type="entry name" value="TPR-like_helical_dom_sf"/>
</dbReference>
<dbReference type="SMART" id="SM00028">
    <property type="entry name" value="TPR"/>
    <property type="match status" value="13"/>
</dbReference>
<feature type="domain" description="Outer membrane lipoprotein BamD-like" evidence="5">
    <location>
        <begin position="511"/>
        <end position="678"/>
    </location>
</feature>
<evidence type="ECO:0000313" key="6">
    <source>
        <dbReference type="EMBL" id="AKD04826.1"/>
    </source>
</evidence>
<dbReference type="InterPro" id="IPR019734">
    <property type="entry name" value="TPR_rpt"/>
</dbReference>
<evidence type="ECO:0000259" key="5">
    <source>
        <dbReference type="Pfam" id="PF13525"/>
    </source>
</evidence>
<reference evidence="6 7" key="1">
    <citation type="journal article" date="2015" name="Sci. Rep.">
        <title>Unraveling adaptation of Pontibacter korlensis to radiation and infertility in desert through complete genome and comparative transcriptomic analysis.</title>
        <authorList>
            <person name="Dai J."/>
            <person name="Dai W."/>
            <person name="Qiu C."/>
            <person name="Yang Z."/>
            <person name="Zhang Y."/>
            <person name="Zhou M."/>
            <person name="Zhang L."/>
            <person name="Fang C."/>
            <person name="Gao Q."/>
            <person name="Yang Q."/>
            <person name="Li X."/>
            <person name="Wang Z."/>
            <person name="Wang Z."/>
            <person name="Jia Z."/>
            <person name="Chen X."/>
        </authorList>
    </citation>
    <scope>NUCLEOTIDE SEQUENCE [LARGE SCALE GENOMIC DNA]</scope>
    <source>
        <strain evidence="6 7">X14-1T</strain>
    </source>
</reference>
<dbReference type="Proteomes" id="UP000033109">
    <property type="component" value="Chromosome"/>
</dbReference>
<dbReference type="EMBL" id="CP009621">
    <property type="protein sequence ID" value="AKD04826.1"/>
    <property type="molecule type" value="Genomic_DNA"/>
</dbReference>
<dbReference type="STRING" id="400092.PKOR_19120"/>
<evidence type="ECO:0000256" key="1">
    <source>
        <dbReference type="ARBA" id="ARBA00022729"/>
    </source>
</evidence>
<dbReference type="PANTHER" id="PTHR12558">
    <property type="entry name" value="CELL DIVISION CYCLE 16,23,27"/>
    <property type="match status" value="1"/>
</dbReference>
<keyword evidence="7" id="KW-1185">Reference proteome</keyword>
<dbReference type="Pfam" id="PF13174">
    <property type="entry name" value="TPR_6"/>
    <property type="match status" value="1"/>
</dbReference>
<feature type="signal peptide" evidence="4">
    <location>
        <begin position="1"/>
        <end position="21"/>
    </location>
</feature>
<dbReference type="PROSITE" id="PS50005">
    <property type="entry name" value="TPR"/>
    <property type="match status" value="1"/>
</dbReference>
<evidence type="ECO:0000256" key="2">
    <source>
        <dbReference type="PROSITE-ProRule" id="PRU00339"/>
    </source>
</evidence>
<dbReference type="Gene3D" id="1.25.40.10">
    <property type="entry name" value="Tetratricopeptide repeat domain"/>
    <property type="match status" value="7"/>
</dbReference>
<dbReference type="KEGG" id="pko:PKOR_19120"/>
<sequence>MKIAYKIALASVLSGGSHVVAAQHTQAFTSEERYFHEGVELFDRAKYGSAQEAFKKYIELIGVDAKTADAQYYYALSGLYLLHPDAEQLVLNFARKFPTHPKTALANYELGLYYFEQKDYKKAVELLKDAPTHLLSIKQNRELEFKLGYSYFATKDFDNAKIWFDKNKTTGFREDEHRFAYASNYYAGYISYRKGDYAAAKEDLKIAEKNEAYARIVPYMITEILYKENDVFEVIRYGEAALAQKPQVQQADEIALLVGDAYYQRGEYKTAEKYFSQFAEGKRTLDPVVQYKIGFTDYKNNNYENAIANFKAVALKKDSLGQNAAYYLGLSYLKDNNKQFALTAFDQARKNDQDKEVTEAATLKYAQVNFDLGNFREVINSLAEYNKNYPNSQEAEEADRLLSESYFGSNDYAAAIRHIEAMEKKSWRILQTYQRVTYYHGVNLFNDSKFPQAVAMLDKSLQYPYDKEVTAASHFVKGEAYSIGQRYNDAINSYAAVFRTAPNTKEDYYIKSRYGIGYAYFNTKEYEKALTHFKAYLDNIQPSNPNYNDATVRLADSYYVNKNYNEALKLYERVISSSSPDRDYALFQKGVVLSILNQNQKAKDALQDLINKYANSRFRDDAMYQFAVIDFESGNYQAAVQGFTRLINGVPDSKLVPNALQKRGIAYSNLRQNDLAIADQQRVLDEFPDSKVASGALYSLQEVLGQENRSSEFDKYVDKYKSANPDNNALESIEFEAAKTLYFNQNYKEAAVKLENYIKSYSKSSFVPDARYYLADSYLRSDNKQAGVKMMKQVVTENRSEFVNRAIQRVADMEFEAQNYQEAIKYYSRLRDLATNRKEQQTALVGLMQSYFRTNDYAGTKRVANELISQGNASLNAYNSALLFRAKSTLAQGNVAQALTELRETTTSASDIHGAEAHYLISETLFKQKKNQEALDHAFEFSNKFGNYDFWLGKTFLLIADIYVAQNEMFQARATLNSIIENAPNQEIVTEAKQKLSKLDGNNSQKAQPQNLQPQQQRSSKSDSIINRNQVDSLEQPIDTTGQQN</sequence>
<name>A0A0E3UYX0_9BACT</name>
<evidence type="ECO:0000256" key="4">
    <source>
        <dbReference type="SAM" id="SignalP"/>
    </source>
</evidence>
<keyword evidence="2" id="KW-0802">TPR repeat</keyword>
<dbReference type="Pfam" id="PF13432">
    <property type="entry name" value="TPR_16"/>
    <property type="match status" value="2"/>
</dbReference>
<proteinExistence type="predicted"/>
<dbReference type="PATRIC" id="fig|400092.3.peg.4182"/>
<evidence type="ECO:0000256" key="3">
    <source>
        <dbReference type="SAM" id="MobiDB-lite"/>
    </source>
</evidence>
<gene>
    <name evidence="6" type="ORF">PKOR_19120</name>
</gene>
<dbReference type="HOGENOM" id="CLU_011828_0_0_10"/>
<dbReference type="PANTHER" id="PTHR12558:SF13">
    <property type="entry name" value="CELL DIVISION CYCLE PROTEIN 27 HOMOLOG"/>
    <property type="match status" value="1"/>
</dbReference>
<accession>A0A0E3UYX0</accession>
<dbReference type="Pfam" id="PF13525">
    <property type="entry name" value="YfiO"/>
    <property type="match status" value="1"/>
</dbReference>
<organism evidence="6 7">
    <name type="scientific">Pontibacter korlensis</name>
    <dbReference type="NCBI Taxonomy" id="400092"/>
    <lineage>
        <taxon>Bacteria</taxon>
        <taxon>Pseudomonadati</taxon>
        <taxon>Bacteroidota</taxon>
        <taxon>Cytophagia</taxon>
        <taxon>Cytophagales</taxon>
        <taxon>Hymenobacteraceae</taxon>
        <taxon>Pontibacter</taxon>
    </lineage>
</organism>
<feature type="chain" id="PRO_5002413659" description="Outer membrane lipoprotein BamD-like domain-containing protein" evidence="4">
    <location>
        <begin position="22"/>
        <end position="1045"/>
    </location>
</feature>
<keyword evidence="1 4" id="KW-0732">Signal</keyword>
<feature type="region of interest" description="Disordered" evidence="3">
    <location>
        <begin position="997"/>
        <end position="1045"/>
    </location>
</feature>
<dbReference type="AlphaFoldDB" id="A0A0E3UYX0"/>
<protein>
    <recommendedName>
        <fullName evidence="5">Outer membrane lipoprotein BamD-like domain-containing protein</fullName>
    </recommendedName>
</protein>
<dbReference type="InterPro" id="IPR039565">
    <property type="entry name" value="BamD-like"/>
</dbReference>